<organism evidence="6 7">
    <name type="scientific">Loktanella salsilacus</name>
    <dbReference type="NCBI Taxonomy" id="195913"/>
    <lineage>
        <taxon>Bacteria</taxon>
        <taxon>Pseudomonadati</taxon>
        <taxon>Pseudomonadota</taxon>
        <taxon>Alphaproteobacteria</taxon>
        <taxon>Rhodobacterales</taxon>
        <taxon>Roseobacteraceae</taxon>
        <taxon>Loktanella</taxon>
    </lineage>
</organism>
<keyword evidence="2 5" id="KW-0812">Transmembrane</keyword>
<name>A0A1I4ESM8_9RHOB</name>
<dbReference type="Proteomes" id="UP000199550">
    <property type="component" value="Unassembled WGS sequence"/>
</dbReference>
<dbReference type="RefSeq" id="WP_090188166.1">
    <property type="nucleotide sequence ID" value="NZ_FOTF01000007.1"/>
</dbReference>
<evidence type="ECO:0000256" key="2">
    <source>
        <dbReference type="ARBA" id="ARBA00022692"/>
    </source>
</evidence>
<dbReference type="EMBL" id="FOTF01000007">
    <property type="protein sequence ID" value="SFL08722.1"/>
    <property type="molecule type" value="Genomic_DNA"/>
</dbReference>
<gene>
    <name evidence="6" type="ORF">SAMN04488004_107162</name>
</gene>
<dbReference type="GO" id="GO:0016020">
    <property type="term" value="C:membrane"/>
    <property type="evidence" value="ECO:0007669"/>
    <property type="project" value="UniProtKB-SubCell"/>
</dbReference>
<dbReference type="AlphaFoldDB" id="A0A1I4ESM8"/>
<dbReference type="STRING" id="195913.SAMN04488004_107162"/>
<dbReference type="GO" id="GO:0032259">
    <property type="term" value="P:methylation"/>
    <property type="evidence" value="ECO:0007669"/>
    <property type="project" value="UniProtKB-KW"/>
</dbReference>
<proteinExistence type="predicted"/>
<feature type="transmembrane region" description="Helical" evidence="5">
    <location>
        <begin position="117"/>
        <end position="143"/>
    </location>
</feature>
<dbReference type="Gene3D" id="1.20.120.1630">
    <property type="match status" value="1"/>
</dbReference>
<comment type="subcellular location">
    <subcellularLocation>
        <location evidence="1">Membrane</location>
        <topology evidence="1">Multi-pass membrane protein</topology>
    </subcellularLocation>
</comment>
<keyword evidence="4 5" id="KW-0472">Membrane</keyword>
<evidence type="ECO:0000313" key="7">
    <source>
        <dbReference type="Proteomes" id="UP000199550"/>
    </source>
</evidence>
<dbReference type="Pfam" id="PF04140">
    <property type="entry name" value="ICMT"/>
    <property type="match status" value="1"/>
</dbReference>
<feature type="transmembrane region" description="Helical" evidence="5">
    <location>
        <begin position="69"/>
        <end position="90"/>
    </location>
</feature>
<evidence type="ECO:0000256" key="4">
    <source>
        <dbReference type="ARBA" id="ARBA00023136"/>
    </source>
</evidence>
<dbReference type="GO" id="GO:0004671">
    <property type="term" value="F:protein C-terminal S-isoprenylcysteine carboxyl O-methyltransferase activity"/>
    <property type="evidence" value="ECO:0007669"/>
    <property type="project" value="InterPro"/>
</dbReference>
<protein>
    <submittedName>
        <fullName evidence="6">Methyltransferase</fullName>
    </submittedName>
</protein>
<evidence type="ECO:0000313" key="6">
    <source>
        <dbReference type="EMBL" id="SFL08722.1"/>
    </source>
</evidence>
<keyword evidence="7" id="KW-1185">Reference proteome</keyword>
<feature type="transmembrane region" description="Helical" evidence="5">
    <location>
        <begin position="42"/>
        <end position="62"/>
    </location>
</feature>
<evidence type="ECO:0000256" key="5">
    <source>
        <dbReference type="SAM" id="Phobius"/>
    </source>
</evidence>
<accession>A0A1I4ESM8</accession>
<keyword evidence="3 5" id="KW-1133">Transmembrane helix</keyword>
<keyword evidence="6" id="KW-0489">Methyltransferase</keyword>
<dbReference type="InterPro" id="IPR007269">
    <property type="entry name" value="ICMT_MeTrfase"/>
</dbReference>
<reference evidence="6 7" key="1">
    <citation type="submission" date="2016-10" db="EMBL/GenBank/DDBJ databases">
        <authorList>
            <person name="de Groot N.N."/>
        </authorList>
    </citation>
    <scope>NUCLEOTIDE SEQUENCE [LARGE SCALE GENOMIC DNA]</scope>
    <source>
        <strain evidence="6 7">DSM 16199</strain>
    </source>
</reference>
<keyword evidence="6" id="KW-0808">Transferase</keyword>
<dbReference type="OrthoDB" id="7203053at2"/>
<sequence>MTTGTFLFLAFIVVQRLGELVIARRNTARLMARGAYEVGAGHYPVMVALHSAWVLALLVFGWNQPLHMGWLAFYAVLQVFRVWILGTLGARWTTRIIVLDEPLVVRGPFRFIPHPNYTLVVLEIIAAPMVLGLTWVALVFTVLNAAMLYHRIGVEDGALRGTGRHAAGPARR</sequence>
<evidence type="ECO:0000256" key="1">
    <source>
        <dbReference type="ARBA" id="ARBA00004141"/>
    </source>
</evidence>
<evidence type="ECO:0000256" key="3">
    <source>
        <dbReference type="ARBA" id="ARBA00022989"/>
    </source>
</evidence>